<name>A0A2P2N442_RHIMU</name>
<protein>
    <submittedName>
        <fullName evidence="1">Uncharacterized protein</fullName>
    </submittedName>
</protein>
<sequence length="47" mass="5437">MKCFFGDGLDCFWFCALDSIISSLICEFYILSNSCLGAEKIKKNFWE</sequence>
<organism evidence="1">
    <name type="scientific">Rhizophora mucronata</name>
    <name type="common">Asiatic mangrove</name>
    <dbReference type="NCBI Taxonomy" id="61149"/>
    <lineage>
        <taxon>Eukaryota</taxon>
        <taxon>Viridiplantae</taxon>
        <taxon>Streptophyta</taxon>
        <taxon>Embryophyta</taxon>
        <taxon>Tracheophyta</taxon>
        <taxon>Spermatophyta</taxon>
        <taxon>Magnoliopsida</taxon>
        <taxon>eudicotyledons</taxon>
        <taxon>Gunneridae</taxon>
        <taxon>Pentapetalae</taxon>
        <taxon>rosids</taxon>
        <taxon>fabids</taxon>
        <taxon>Malpighiales</taxon>
        <taxon>Rhizophoraceae</taxon>
        <taxon>Rhizophora</taxon>
    </lineage>
</organism>
<accession>A0A2P2N442</accession>
<evidence type="ECO:0000313" key="1">
    <source>
        <dbReference type="EMBL" id="MBX37244.1"/>
    </source>
</evidence>
<dbReference type="AlphaFoldDB" id="A0A2P2N442"/>
<reference evidence="1" key="1">
    <citation type="submission" date="2018-02" db="EMBL/GenBank/DDBJ databases">
        <title>Rhizophora mucronata_Transcriptome.</title>
        <authorList>
            <person name="Meera S.P."/>
            <person name="Sreeshan A."/>
            <person name="Augustine A."/>
        </authorList>
    </citation>
    <scope>NUCLEOTIDE SEQUENCE</scope>
    <source>
        <tissue evidence="1">Leaf</tissue>
    </source>
</reference>
<proteinExistence type="predicted"/>
<dbReference type="EMBL" id="GGEC01056760">
    <property type="protein sequence ID" value="MBX37244.1"/>
    <property type="molecule type" value="Transcribed_RNA"/>
</dbReference>